<dbReference type="RefSeq" id="WP_150089987.1">
    <property type="nucleotide sequence ID" value="NZ_JBFUOH010000095.1"/>
</dbReference>
<dbReference type="PANTHER" id="PTHR38595">
    <property type="entry name" value="CYTOPLASMIC PROTEIN-RELATED"/>
    <property type="match status" value="1"/>
</dbReference>
<evidence type="ECO:0000313" key="4">
    <source>
        <dbReference type="Proteomes" id="UP000322981"/>
    </source>
</evidence>
<feature type="region of interest" description="Disordered" evidence="1">
    <location>
        <begin position="1"/>
        <end position="33"/>
    </location>
</feature>
<gene>
    <name evidence="3" type="primary">tssE</name>
    <name evidence="3" type="ORF">F2Q65_02275</name>
</gene>
<dbReference type="SUPFAM" id="SSF160719">
    <property type="entry name" value="gpW/gp25-like"/>
    <property type="match status" value="1"/>
</dbReference>
<dbReference type="NCBIfam" id="TIGR03357">
    <property type="entry name" value="VI_zyme"/>
    <property type="match status" value="1"/>
</dbReference>
<evidence type="ECO:0000256" key="1">
    <source>
        <dbReference type="SAM" id="MobiDB-lite"/>
    </source>
</evidence>
<keyword evidence="4" id="KW-1185">Reference proteome</keyword>
<dbReference type="InterPro" id="IPR017737">
    <property type="entry name" value="TssE1-like"/>
</dbReference>
<dbReference type="AlphaFoldDB" id="A0A5M8FU92"/>
<dbReference type="InterPro" id="IPR007048">
    <property type="entry name" value="IraD/Gp25-like"/>
</dbReference>
<dbReference type="Pfam" id="PF04965">
    <property type="entry name" value="GPW_gp25"/>
    <property type="match status" value="1"/>
</dbReference>
<evidence type="ECO:0000259" key="2">
    <source>
        <dbReference type="Pfam" id="PF04965"/>
    </source>
</evidence>
<name>A0A5M8FU92_9GAMM</name>
<sequence length="172" mass="19383">MADLTPKERLQPSLLDRLTDQAPTTDQESREERVLSPSRLKASVLRDLQWLLNTCNLASVQDLDPFPEVASSVLNYGLPDLAGKNVSGLDVLSLERELRQAILQFEPRILRRSLVIRTLIDASTMSHNAIQFIIEGELWGQPMPLQLYLKTEVDLESGEVAVFESTAVRDER</sequence>
<organism evidence="3 4">
    <name type="scientific">Thiohalocapsa marina</name>
    <dbReference type="NCBI Taxonomy" id="424902"/>
    <lineage>
        <taxon>Bacteria</taxon>
        <taxon>Pseudomonadati</taxon>
        <taxon>Pseudomonadota</taxon>
        <taxon>Gammaproteobacteria</taxon>
        <taxon>Chromatiales</taxon>
        <taxon>Chromatiaceae</taxon>
        <taxon>Thiohalocapsa</taxon>
    </lineage>
</organism>
<dbReference type="InterPro" id="IPR053176">
    <property type="entry name" value="T6SS_TssE1-like"/>
</dbReference>
<feature type="compositionally biased region" description="Basic and acidic residues" evidence="1">
    <location>
        <begin position="1"/>
        <end position="10"/>
    </location>
</feature>
<reference evidence="3 4" key="1">
    <citation type="submission" date="2019-09" db="EMBL/GenBank/DDBJ databases">
        <title>Whole-genome sequence of the purple sulfur bacterium Thiohalocapsa marina DSM 19078.</title>
        <authorList>
            <person name="Kyndt J.A."/>
            <person name="Meyer T.E."/>
        </authorList>
    </citation>
    <scope>NUCLEOTIDE SEQUENCE [LARGE SCALE GENOMIC DNA]</scope>
    <source>
        <strain evidence="3 4">DSM 19078</strain>
    </source>
</reference>
<dbReference type="PANTHER" id="PTHR38595:SF1">
    <property type="entry name" value="TYPE VI SECRETION SYSTEM COMPONENT TSSE1"/>
    <property type="match status" value="1"/>
</dbReference>
<dbReference type="OrthoDB" id="119583at2"/>
<comment type="caution">
    <text evidence="3">The sequence shown here is derived from an EMBL/GenBank/DDBJ whole genome shotgun (WGS) entry which is preliminary data.</text>
</comment>
<proteinExistence type="predicted"/>
<accession>A0A5M8FU92</accession>
<dbReference type="EMBL" id="VWXX01000002">
    <property type="protein sequence ID" value="KAA6187370.1"/>
    <property type="molecule type" value="Genomic_DNA"/>
</dbReference>
<feature type="domain" description="IraD/Gp25-like" evidence="2">
    <location>
        <begin position="39"/>
        <end position="142"/>
    </location>
</feature>
<protein>
    <submittedName>
        <fullName evidence="3">Type VI secretion system baseplate subunit TssE</fullName>
    </submittedName>
</protein>
<evidence type="ECO:0000313" key="3">
    <source>
        <dbReference type="EMBL" id="KAA6187370.1"/>
    </source>
</evidence>
<dbReference type="Proteomes" id="UP000322981">
    <property type="component" value="Unassembled WGS sequence"/>
</dbReference>